<dbReference type="Proteomes" id="UP000824089">
    <property type="component" value="Unassembled WGS sequence"/>
</dbReference>
<dbReference type="PROSITE" id="PS51186">
    <property type="entry name" value="GNAT"/>
    <property type="match status" value="1"/>
</dbReference>
<reference evidence="5" key="2">
    <citation type="journal article" date="2021" name="PeerJ">
        <title>Extensive microbial diversity within the chicken gut microbiome revealed by metagenomics and culture.</title>
        <authorList>
            <person name="Gilroy R."/>
            <person name="Ravi A."/>
            <person name="Getino M."/>
            <person name="Pursley I."/>
            <person name="Horton D.L."/>
            <person name="Alikhan N.F."/>
            <person name="Baker D."/>
            <person name="Gharbi K."/>
            <person name="Hall N."/>
            <person name="Watson M."/>
            <person name="Adriaenssens E.M."/>
            <person name="Foster-Nyarko E."/>
            <person name="Jarju S."/>
            <person name="Secka A."/>
            <person name="Antonio M."/>
            <person name="Oren A."/>
            <person name="Chaudhuri R.R."/>
            <person name="La Ragione R."/>
            <person name="Hildebrand F."/>
            <person name="Pallen M.J."/>
        </authorList>
    </citation>
    <scope>NUCLEOTIDE SEQUENCE</scope>
    <source>
        <strain evidence="5">CHK195-4489</strain>
    </source>
</reference>
<dbReference type="GO" id="GO:0005737">
    <property type="term" value="C:cytoplasm"/>
    <property type="evidence" value="ECO:0007669"/>
    <property type="project" value="TreeGrafter"/>
</dbReference>
<evidence type="ECO:0000313" key="5">
    <source>
        <dbReference type="EMBL" id="HIU29187.1"/>
    </source>
</evidence>
<dbReference type="Gene3D" id="3.30.460.10">
    <property type="entry name" value="Beta Polymerase, domain 2"/>
    <property type="match status" value="1"/>
</dbReference>
<dbReference type="EMBL" id="DVMM01000055">
    <property type="protein sequence ID" value="HIU29187.1"/>
    <property type="molecule type" value="Genomic_DNA"/>
</dbReference>
<keyword evidence="2" id="KW-0012">Acyltransferase</keyword>
<evidence type="ECO:0000256" key="3">
    <source>
        <dbReference type="ARBA" id="ARBA00038502"/>
    </source>
</evidence>
<dbReference type="PANTHER" id="PTHR43792">
    <property type="entry name" value="GNAT FAMILY, PUTATIVE (AFU_ORTHOLOGUE AFUA_3G00765)-RELATED-RELATED"/>
    <property type="match status" value="1"/>
</dbReference>
<dbReference type="AlphaFoldDB" id="A0A9D1I7P4"/>
<dbReference type="InterPro" id="IPR016181">
    <property type="entry name" value="Acyl_CoA_acyltransferase"/>
</dbReference>
<dbReference type="PANTHER" id="PTHR43792:SF8">
    <property type="entry name" value="[RIBOSOMAL PROTEIN US5]-ALANINE N-ACETYLTRANSFERASE"/>
    <property type="match status" value="1"/>
</dbReference>
<name>A0A9D1I7P4_9CLOT</name>
<dbReference type="InterPro" id="IPR051531">
    <property type="entry name" value="N-acetyltransferase"/>
</dbReference>
<dbReference type="CDD" id="cd05403">
    <property type="entry name" value="NT_KNTase_like"/>
    <property type="match status" value="1"/>
</dbReference>
<evidence type="ECO:0000313" key="6">
    <source>
        <dbReference type="Proteomes" id="UP000824089"/>
    </source>
</evidence>
<dbReference type="Pfam" id="PF13302">
    <property type="entry name" value="Acetyltransf_3"/>
    <property type="match status" value="1"/>
</dbReference>
<reference evidence="5" key="1">
    <citation type="submission" date="2020-10" db="EMBL/GenBank/DDBJ databases">
        <authorList>
            <person name="Gilroy R."/>
        </authorList>
    </citation>
    <scope>NUCLEOTIDE SEQUENCE</scope>
    <source>
        <strain evidence="5">CHK195-4489</strain>
    </source>
</reference>
<dbReference type="InterPro" id="IPR002934">
    <property type="entry name" value="Polymerase_NTP_transf_dom"/>
</dbReference>
<keyword evidence="1" id="KW-0808">Transferase</keyword>
<gene>
    <name evidence="5" type="ORF">IAD50_02695</name>
</gene>
<dbReference type="SUPFAM" id="SSF81301">
    <property type="entry name" value="Nucleotidyltransferase"/>
    <property type="match status" value="1"/>
</dbReference>
<dbReference type="GO" id="GO:0016779">
    <property type="term" value="F:nucleotidyltransferase activity"/>
    <property type="evidence" value="ECO:0007669"/>
    <property type="project" value="InterPro"/>
</dbReference>
<proteinExistence type="inferred from homology"/>
<evidence type="ECO:0000256" key="1">
    <source>
        <dbReference type="ARBA" id="ARBA00022679"/>
    </source>
</evidence>
<comment type="caution">
    <text evidence="5">The sequence shown here is derived from an EMBL/GenBank/DDBJ whole genome shotgun (WGS) entry which is preliminary data.</text>
</comment>
<dbReference type="Gene3D" id="3.40.630.30">
    <property type="match status" value="1"/>
</dbReference>
<dbReference type="InterPro" id="IPR043519">
    <property type="entry name" value="NT_sf"/>
</dbReference>
<accession>A0A9D1I7P4</accession>
<comment type="similarity">
    <text evidence="3">Belongs to the acetyltransferase family. RimJ subfamily.</text>
</comment>
<dbReference type="GO" id="GO:0008999">
    <property type="term" value="F:protein-N-terminal-alanine acetyltransferase activity"/>
    <property type="evidence" value="ECO:0007669"/>
    <property type="project" value="TreeGrafter"/>
</dbReference>
<dbReference type="SUPFAM" id="SSF55729">
    <property type="entry name" value="Acyl-CoA N-acyltransferases (Nat)"/>
    <property type="match status" value="1"/>
</dbReference>
<sequence>MKTLETERLILRAWKLEDAADVFAYASGSRVGPMAGWKPHETLAETKEILRKFIEQDDTWAVEYKESRKVIGSVGLHCREREGIAFDRELGYVLSEDYWGRGIIPEAVSAVIRFAFEELGVNTLLASHFSFNRQSERVIRKSGFRYLKHAAESWRRYDGAVLDEELYLLERADYPFEIGRWMECFIREMKASFSDRVAFIGLQGSRARGEASEDSDIDAVLILERRNPEDLKTYREALRRLPWNAKACGFFSDLETLLCWDRADLFQLYYDTTPYFGSLELLRPLIGSADVLRAVRIGACNLRHACTHNFLYGGSRTALAGLYKSAVFVLQAERFYKTGVYLRRRSELLPALSGRSAEILRIAAILRENADLSEEAFERYSALLQEWAGELIRKYAEIV</sequence>
<evidence type="ECO:0000256" key="2">
    <source>
        <dbReference type="ARBA" id="ARBA00023315"/>
    </source>
</evidence>
<evidence type="ECO:0000259" key="4">
    <source>
        <dbReference type="PROSITE" id="PS51186"/>
    </source>
</evidence>
<dbReference type="Pfam" id="PF01909">
    <property type="entry name" value="NTP_transf_2"/>
    <property type="match status" value="1"/>
</dbReference>
<dbReference type="InterPro" id="IPR000182">
    <property type="entry name" value="GNAT_dom"/>
</dbReference>
<organism evidence="5 6">
    <name type="scientific">Candidatus Egerieisoma faecipullorum</name>
    <dbReference type="NCBI Taxonomy" id="2840963"/>
    <lineage>
        <taxon>Bacteria</taxon>
        <taxon>Bacillati</taxon>
        <taxon>Bacillota</taxon>
        <taxon>Clostridia</taxon>
        <taxon>Eubacteriales</taxon>
        <taxon>Clostridiaceae</taxon>
        <taxon>Clostridiaceae incertae sedis</taxon>
        <taxon>Candidatus Egerieisoma</taxon>
    </lineage>
</organism>
<protein>
    <submittedName>
        <fullName evidence="5">GNAT family N-acetyltransferase</fullName>
    </submittedName>
</protein>
<feature type="domain" description="N-acetyltransferase" evidence="4">
    <location>
        <begin position="9"/>
        <end position="173"/>
    </location>
</feature>